<feature type="compositionally biased region" description="Polar residues" evidence="1">
    <location>
        <begin position="232"/>
        <end position="243"/>
    </location>
</feature>
<sequence length="338" mass="37664">MQNPFNPGPFSVRIDPSQEIVSRAWQRRPGQRLVRVSPIPGPTPVSRVNHSISSDSVFDSDLAEIADDIVNETGFSAVQIRTISKIIVAALAQDRVQNQVPPTSSNQPVVEEREILEPTSDNQASAGNTVPVDNDLIKQLAELKDKVEKMSVEKEKDLVTNFHMNRYDEEDVLRTFPQTSYKNYRTRYDGPNLGIQKAGLNFEKLYNEKEKKSRGFDNHRSSHSGHDKNVGNAATNQSGSSKANGAVNRGMKREFTDLGRPLSTVMRSCIENGILLKLPINPSRLILGKLVDQDCEWDPCDGPSTDNCFRLKHDIQVLIDSGKITKPPERSQPTPGNH</sequence>
<dbReference type="AlphaFoldDB" id="A0A067KCQ1"/>
<evidence type="ECO:0000313" key="3">
    <source>
        <dbReference type="Proteomes" id="UP000027138"/>
    </source>
</evidence>
<gene>
    <name evidence="2" type="ORF">JCGZ_19141</name>
</gene>
<keyword evidence="3" id="KW-1185">Reference proteome</keyword>
<reference evidence="2 3" key="1">
    <citation type="journal article" date="2014" name="PLoS ONE">
        <title>Global Analysis of Gene Expression Profiles in Physic Nut (Jatropha curcas L.) Seedlings Exposed to Salt Stress.</title>
        <authorList>
            <person name="Zhang L."/>
            <person name="Zhang C."/>
            <person name="Wu P."/>
            <person name="Chen Y."/>
            <person name="Li M."/>
            <person name="Jiang H."/>
            <person name="Wu G."/>
        </authorList>
    </citation>
    <scope>NUCLEOTIDE SEQUENCE [LARGE SCALE GENOMIC DNA]</scope>
    <source>
        <strain evidence="3">cv. GZQX0401</strain>
        <tissue evidence="2">Young leaves</tissue>
    </source>
</reference>
<proteinExistence type="predicted"/>
<dbReference type="EMBL" id="KK914736">
    <property type="protein sequence ID" value="KDP29614.1"/>
    <property type="molecule type" value="Genomic_DNA"/>
</dbReference>
<name>A0A067KCQ1_JATCU</name>
<accession>A0A067KCQ1</accession>
<feature type="region of interest" description="Disordered" evidence="1">
    <location>
        <begin position="211"/>
        <end position="250"/>
    </location>
</feature>
<dbReference type="Proteomes" id="UP000027138">
    <property type="component" value="Unassembled WGS sequence"/>
</dbReference>
<evidence type="ECO:0000256" key="1">
    <source>
        <dbReference type="SAM" id="MobiDB-lite"/>
    </source>
</evidence>
<evidence type="ECO:0000313" key="2">
    <source>
        <dbReference type="EMBL" id="KDP29614.1"/>
    </source>
</evidence>
<protein>
    <submittedName>
        <fullName evidence="2">Uncharacterized protein</fullName>
    </submittedName>
</protein>
<organism evidence="2 3">
    <name type="scientific">Jatropha curcas</name>
    <name type="common">Barbados nut</name>
    <dbReference type="NCBI Taxonomy" id="180498"/>
    <lineage>
        <taxon>Eukaryota</taxon>
        <taxon>Viridiplantae</taxon>
        <taxon>Streptophyta</taxon>
        <taxon>Embryophyta</taxon>
        <taxon>Tracheophyta</taxon>
        <taxon>Spermatophyta</taxon>
        <taxon>Magnoliopsida</taxon>
        <taxon>eudicotyledons</taxon>
        <taxon>Gunneridae</taxon>
        <taxon>Pentapetalae</taxon>
        <taxon>rosids</taxon>
        <taxon>fabids</taxon>
        <taxon>Malpighiales</taxon>
        <taxon>Euphorbiaceae</taxon>
        <taxon>Crotonoideae</taxon>
        <taxon>Jatropheae</taxon>
        <taxon>Jatropha</taxon>
    </lineage>
</organism>
<feature type="compositionally biased region" description="Basic and acidic residues" evidence="1">
    <location>
        <begin position="211"/>
        <end position="229"/>
    </location>
</feature>